<reference evidence="2 3" key="1">
    <citation type="submission" date="2021-03" db="EMBL/GenBank/DDBJ databases">
        <title>Genomic Encyclopedia of Type Strains, Phase IV (KMG-IV): sequencing the most valuable type-strain genomes for metagenomic binning, comparative biology and taxonomic classification.</title>
        <authorList>
            <person name="Goeker M."/>
        </authorList>
    </citation>
    <scope>NUCLEOTIDE SEQUENCE [LARGE SCALE GENOMIC DNA]</scope>
    <source>
        <strain evidence="2 3">DSM 26806</strain>
    </source>
</reference>
<evidence type="ECO:0000313" key="2">
    <source>
        <dbReference type="EMBL" id="MBP1999901.1"/>
    </source>
</evidence>
<dbReference type="InterPro" id="IPR036895">
    <property type="entry name" value="Uracil-DNA_glycosylase-like_sf"/>
</dbReference>
<feature type="domain" description="Uracil-DNA glycosylase-like" evidence="1">
    <location>
        <begin position="48"/>
        <end position="238"/>
    </location>
</feature>
<sequence length="247" mass="28749">MDMFLNYKSAIWRLPLYLPLTKRDLLVPEFEIHRESMFCMYYAPHNEYINRKARVFIVGLTPGWTQMKLAFEEARCCLEHGDSDENVLRKAKQAARFAGSMRTNLSKMLDVLGLQDQLQISSTLTLFQEHQDLLHTTSVLQFPVFVNEKNYTGAHPVLLSNKYLRERAISHITQEIQRLGPVLIIPLGKSVETILYRLDQEGRLQGNTVLWNFPHPSGANGHRHQQFAEHKQRMKQKLCDYFAGYKN</sequence>
<organism evidence="2 3">
    <name type="scientific">Paenibacillus shirakamiensis</name>
    <dbReference type="NCBI Taxonomy" id="1265935"/>
    <lineage>
        <taxon>Bacteria</taxon>
        <taxon>Bacillati</taxon>
        <taxon>Bacillota</taxon>
        <taxon>Bacilli</taxon>
        <taxon>Bacillales</taxon>
        <taxon>Paenibacillaceae</taxon>
        <taxon>Paenibacillus</taxon>
    </lineage>
</organism>
<dbReference type="RefSeq" id="WP_209859537.1">
    <property type="nucleotide sequence ID" value="NZ_JAGGLD010000001.1"/>
</dbReference>
<name>A0ABS4JG07_9BACL</name>
<dbReference type="Proteomes" id="UP001519288">
    <property type="component" value="Unassembled WGS sequence"/>
</dbReference>
<evidence type="ECO:0000259" key="1">
    <source>
        <dbReference type="Pfam" id="PF03167"/>
    </source>
</evidence>
<dbReference type="InterPro" id="IPR005122">
    <property type="entry name" value="Uracil-DNA_glycosylase-like"/>
</dbReference>
<gene>
    <name evidence="2" type="ORF">J2Z69_000920</name>
</gene>
<dbReference type="SUPFAM" id="SSF52141">
    <property type="entry name" value="Uracil-DNA glycosylase-like"/>
    <property type="match status" value="1"/>
</dbReference>
<evidence type="ECO:0000313" key="3">
    <source>
        <dbReference type="Proteomes" id="UP001519288"/>
    </source>
</evidence>
<dbReference type="Gene3D" id="3.40.470.10">
    <property type="entry name" value="Uracil-DNA glycosylase-like domain"/>
    <property type="match status" value="1"/>
</dbReference>
<accession>A0ABS4JG07</accession>
<proteinExistence type="predicted"/>
<keyword evidence="3" id="KW-1185">Reference proteome</keyword>
<comment type="caution">
    <text evidence="2">The sequence shown here is derived from an EMBL/GenBank/DDBJ whole genome shotgun (WGS) entry which is preliminary data.</text>
</comment>
<protein>
    <recommendedName>
        <fullName evidence="1">Uracil-DNA glycosylase-like domain-containing protein</fullName>
    </recommendedName>
</protein>
<dbReference type="EMBL" id="JAGGLD010000001">
    <property type="protein sequence ID" value="MBP1999901.1"/>
    <property type="molecule type" value="Genomic_DNA"/>
</dbReference>
<dbReference type="Pfam" id="PF03167">
    <property type="entry name" value="UDG"/>
    <property type="match status" value="1"/>
</dbReference>